<protein>
    <submittedName>
        <fullName evidence="2">Divalent-cation tolerance protein CutA</fullName>
    </submittedName>
</protein>
<evidence type="ECO:0000313" key="3">
    <source>
        <dbReference type="Proteomes" id="UP001595990"/>
    </source>
</evidence>
<dbReference type="EMBL" id="JBHSFS010000003">
    <property type="protein sequence ID" value="MFC4512919.1"/>
    <property type="molecule type" value="Genomic_DNA"/>
</dbReference>
<dbReference type="RefSeq" id="WP_240667486.1">
    <property type="nucleotide sequence ID" value="NZ_JBHSFS010000003.1"/>
</dbReference>
<dbReference type="SUPFAM" id="SSF54913">
    <property type="entry name" value="GlnB-like"/>
    <property type="match status" value="1"/>
</dbReference>
<dbReference type="InterPro" id="IPR015867">
    <property type="entry name" value="N-reg_PII/ATP_PRibTrfase_C"/>
</dbReference>
<dbReference type="InterPro" id="IPR011322">
    <property type="entry name" value="N-reg_PII-like_a/b"/>
</dbReference>
<proteinExistence type="inferred from homology"/>
<dbReference type="Proteomes" id="UP001595990">
    <property type="component" value="Unassembled WGS sequence"/>
</dbReference>
<comment type="caution">
    <text evidence="2">The sequence shown here is derived from an EMBL/GenBank/DDBJ whole genome shotgun (WGS) entry which is preliminary data.</text>
</comment>
<reference evidence="3" key="1">
    <citation type="journal article" date="2019" name="Int. J. Syst. Evol. Microbiol.">
        <title>The Global Catalogue of Microorganisms (GCM) 10K type strain sequencing project: providing services to taxonomists for standard genome sequencing and annotation.</title>
        <authorList>
            <consortium name="The Broad Institute Genomics Platform"/>
            <consortium name="The Broad Institute Genome Sequencing Center for Infectious Disease"/>
            <person name="Wu L."/>
            <person name="Ma J."/>
        </authorList>
    </citation>
    <scope>NUCLEOTIDE SEQUENCE [LARGE SCALE GENOMIC DNA]</scope>
    <source>
        <strain evidence="3">CECT 8064</strain>
    </source>
</reference>
<accession>A0ABV9BFX3</accession>
<evidence type="ECO:0000256" key="1">
    <source>
        <dbReference type="ARBA" id="ARBA00010169"/>
    </source>
</evidence>
<comment type="similarity">
    <text evidence="1">Belongs to the CutA family.</text>
</comment>
<sequence length="119" mass="13322">MPQQPPHDDRRLMDDRCLMVATTTDSEKTARDLAATAVEHRLAACAQIDGPVTSVYRWRGAIETATEWRVLLKTTAARYPELEARLRAGHPYDVPEIVATEITTGGADYLEWLRTETAP</sequence>
<keyword evidence="3" id="KW-1185">Reference proteome</keyword>
<dbReference type="Pfam" id="PF03091">
    <property type="entry name" value="CutA1"/>
    <property type="match status" value="1"/>
</dbReference>
<dbReference type="PANTHER" id="PTHR23419:SF8">
    <property type="entry name" value="FI09726P"/>
    <property type="match status" value="1"/>
</dbReference>
<organism evidence="2 3">
    <name type="scientific">Streptomyces ehimensis</name>
    <dbReference type="NCBI Taxonomy" id="68195"/>
    <lineage>
        <taxon>Bacteria</taxon>
        <taxon>Bacillati</taxon>
        <taxon>Actinomycetota</taxon>
        <taxon>Actinomycetes</taxon>
        <taxon>Kitasatosporales</taxon>
        <taxon>Streptomycetaceae</taxon>
        <taxon>Streptomyces</taxon>
    </lineage>
</organism>
<name>A0ABV9BFX3_9ACTN</name>
<dbReference type="InterPro" id="IPR004323">
    <property type="entry name" value="Ion_tolerance_CutA"/>
</dbReference>
<gene>
    <name evidence="2" type="primary">cutA</name>
    <name evidence="2" type="ORF">ACFPEN_08215</name>
</gene>
<evidence type="ECO:0000313" key="2">
    <source>
        <dbReference type="EMBL" id="MFC4512919.1"/>
    </source>
</evidence>
<dbReference type="Gene3D" id="3.30.70.120">
    <property type="match status" value="1"/>
</dbReference>
<dbReference type="PANTHER" id="PTHR23419">
    <property type="entry name" value="DIVALENT CATION TOLERANCE CUTA-RELATED"/>
    <property type="match status" value="1"/>
</dbReference>